<dbReference type="GO" id="GO:0022857">
    <property type="term" value="F:transmembrane transporter activity"/>
    <property type="evidence" value="ECO:0007669"/>
    <property type="project" value="InterPro"/>
</dbReference>
<feature type="transmembrane region" description="Helical" evidence="2">
    <location>
        <begin position="265"/>
        <end position="284"/>
    </location>
</feature>
<feature type="transmembrane region" description="Helical" evidence="2">
    <location>
        <begin position="170"/>
        <end position="191"/>
    </location>
</feature>
<keyword evidence="2" id="KW-0472">Membrane</keyword>
<evidence type="ECO:0000256" key="2">
    <source>
        <dbReference type="SAM" id="Phobius"/>
    </source>
</evidence>
<dbReference type="PaxDb" id="2903-EOD10816"/>
<dbReference type="Gene3D" id="1.20.1250.20">
    <property type="entry name" value="MFS general substrate transporter like domains"/>
    <property type="match status" value="1"/>
</dbReference>
<dbReference type="eggNOG" id="ENOG502SENH">
    <property type="taxonomic scope" value="Eukaryota"/>
</dbReference>
<proteinExistence type="predicted"/>
<dbReference type="PROSITE" id="PS50850">
    <property type="entry name" value="MFS"/>
    <property type="match status" value="1"/>
</dbReference>
<protein>
    <recommendedName>
        <fullName evidence="3">Major facilitator superfamily (MFS) profile domain-containing protein</fullName>
    </recommendedName>
</protein>
<keyword evidence="2" id="KW-0812">Transmembrane</keyword>
<organism evidence="4 5">
    <name type="scientific">Emiliania huxleyi (strain CCMP1516)</name>
    <dbReference type="NCBI Taxonomy" id="280463"/>
    <lineage>
        <taxon>Eukaryota</taxon>
        <taxon>Haptista</taxon>
        <taxon>Haptophyta</taxon>
        <taxon>Prymnesiophyceae</taxon>
        <taxon>Isochrysidales</taxon>
        <taxon>Noelaerhabdaceae</taxon>
        <taxon>Emiliania</taxon>
    </lineage>
</organism>
<reference evidence="5" key="1">
    <citation type="journal article" date="2013" name="Nature">
        <title>Pan genome of the phytoplankton Emiliania underpins its global distribution.</title>
        <authorList>
            <person name="Read B.A."/>
            <person name="Kegel J."/>
            <person name="Klute M.J."/>
            <person name="Kuo A."/>
            <person name="Lefebvre S.C."/>
            <person name="Maumus F."/>
            <person name="Mayer C."/>
            <person name="Miller J."/>
            <person name="Monier A."/>
            <person name="Salamov A."/>
            <person name="Young J."/>
            <person name="Aguilar M."/>
            <person name="Claverie J.M."/>
            <person name="Frickenhaus S."/>
            <person name="Gonzalez K."/>
            <person name="Herman E.K."/>
            <person name="Lin Y.C."/>
            <person name="Napier J."/>
            <person name="Ogata H."/>
            <person name="Sarno A.F."/>
            <person name="Shmutz J."/>
            <person name="Schroeder D."/>
            <person name="de Vargas C."/>
            <person name="Verret F."/>
            <person name="von Dassow P."/>
            <person name="Valentin K."/>
            <person name="Van de Peer Y."/>
            <person name="Wheeler G."/>
            <person name="Dacks J.B."/>
            <person name="Delwiche C.F."/>
            <person name="Dyhrman S.T."/>
            <person name="Glockner G."/>
            <person name="John U."/>
            <person name="Richards T."/>
            <person name="Worden A.Z."/>
            <person name="Zhang X."/>
            <person name="Grigoriev I.V."/>
            <person name="Allen A.E."/>
            <person name="Bidle K."/>
            <person name="Borodovsky M."/>
            <person name="Bowler C."/>
            <person name="Brownlee C."/>
            <person name="Cock J.M."/>
            <person name="Elias M."/>
            <person name="Gladyshev V.N."/>
            <person name="Groth M."/>
            <person name="Guda C."/>
            <person name="Hadaegh A."/>
            <person name="Iglesias-Rodriguez M.D."/>
            <person name="Jenkins J."/>
            <person name="Jones B.M."/>
            <person name="Lawson T."/>
            <person name="Leese F."/>
            <person name="Lindquist E."/>
            <person name="Lobanov A."/>
            <person name="Lomsadze A."/>
            <person name="Malik S.B."/>
            <person name="Marsh M.E."/>
            <person name="Mackinder L."/>
            <person name="Mock T."/>
            <person name="Mueller-Roeber B."/>
            <person name="Pagarete A."/>
            <person name="Parker M."/>
            <person name="Probert I."/>
            <person name="Quesneville H."/>
            <person name="Raines C."/>
            <person name="Rensing S.A."/>
            <person name="Riano-Pachon D.M."/>
            <person name="Richier S."/>
            <person name="Rokitta S."/>
            <person name="Shiraiwa Y."/>
            <person name="Soanes D.M."/>
            <person name="van der Giezen M."/>
            <person name="Wahlund T.M."/>
            <person name="Williams B."/>
            <person name="Wilson W."/>
            <person name="Wolfe G."/>
            <person name="Wurch L.L."/>
        </authorList>
    </citation>
    <scope>NUCLEOTIDE SEQUENCE</scope>
</reference>
<dbReference type="HOGENOM" id="CLU_807603_0_0_1"/>
<feature type="transmembrane region" description="Helical" evidence="2">
    <location>
        <begin position="31"/>
        <end position="48"/>
    </location>
</feature>
<dbReference type="EnsemblProtists" id="EOD10816">
    <property type="protein sequence ID" value="EOD10816"/>
    <property type="gene ID" value="EMIHUDRAFT_257598"/>
</dbReference>
<evidence type="ECO:0000313" key="5">
    <source>
        <dbReference type="Proteomes" id="UP000013827"/>
    </source>
</evidence>
<accession>A0A0D3IHT1</accession>
<feature type="transmembrane region" description="Helical" evidence="2">
    <location>
        <begin position="138"/>
        <end position="158"/>
    </location>
</feature>
<dbReference type="InterPro" id="IPR020846">
    <property type="entry name" value="MFS_dom"/>
</dbReference>
<dbReference type="AlphaFoldDB" id="A0A0D3IHT1"/>
<feature type="transmembrane region" description="Helical" evidence="2">
    <location>
        <begin position="230"/>
        <end position="253"/>
    </location>
</feature>
<sequence length="344" mass="36664">MVCAALEGVAATVFLPALMSLLLGVVPDRELGSVLLTVLAGVIAGVAYPNVEGIFYLLGAGGVAAAVFVMLIPAETIKHKRARQAVVTVESITVDSTPSITGAVDGEGGSDAPRQRAAAAASHTRYSRYSELFRSRGIVALLTFMYHLSNAGVTPLVTQLIAHEDERTGLVFTSAVLCIFYFVQAPTAYLVGRYCERVGYKPLLLVAHLILPVRCTTVALLAMYRPNQYLLAATQVFEGLGAGIYDTLLPLVVKRLVQGTGRFGFTFGFIISCWRLGHGLSLLLGESISQASSYEIAFFTLGGLGLLVTALLALCVHVPPAKAVEDQREITQEVAAEAQIPTRH</sequence>
<dbReference type="PANTHER" id="PTHR23539:SF1">
    <property type="entry name" value="MAJOR FACILITATOR SUPERFAMILY (MFS) PROFILE DOMAIN-CONTAINING PROTEIN"/>
    <property type="match status" value="1"/>
</dbReference>
<dbReference type="SUPFAM" id="SSF103473">
    <property type="entry name" value="MFS general substrate transporter"/>
    <property type="match status" value="1"/>
</dbReference>
<dbReference type="Proteomes" id="UP000013827">
    <property type="component" value="Unassembled WGS sequence"/>
</dbReference>
<feature type="transmembrane region" description="Helical" evidence="2">
    <location>
        <begin position="54"/>
        <end position="74"/>
    </location>
</feature>
<evidence type="ECO:0000256" key="1">
    <source>
        <dbReference type="ARBA" id="ARBA00004141"/>
    </source>
</evidence>
<feature type="transmembrane region" description="Helical" evidence="2">
    <location>
        <begin position="6"/>
        <end position="26"/>
    </location>
</feature>
<comment type="subcellular location">
    <subcellularLocation>
        <location evidence="1">Membrane</location>
        <topology evidence="1">Multi-pass membrane protein</topology>
    </subcellularLocation>
</comment>
<dbReference type="KEGG" id="ehx:EMIHUDRAFT_257598"/>
<evidence type="ECO:0000313" key="4">
    <source>
        <dbReference type="EnsemblProtists" id="EOD10816"/>
    </source>
</evidence>
<dbReference type="RefSeq" id="XP_005763245.1">
    <property type="nucleotide sequence ID" value="XM_005763188.1"/>
</dbReference>
<dbReference type="InterPro" id="IPR036259">
    <property type="entry name" value="MFS_trans_sf"/>
</dbReference>
<feature type="transmembrane region" description="Helical" evidence="2">
    <location>
        <begin position="203"/>
        <end position="224"/>
    </location>
</feature>
<keyword evidence="2" id="KW-1133">Transmembrane helix</keyword>
<dbReference type="PANTHER" id="PTHR23539">
    <property type="entry name" value="MFS TRANSPORTER"/>
    <property type="match status" value="1"/>
</dbReference>
<dbReference type="InterPro" id="IPR011701">
    <property type="entry name" value="MFS"/>
</dbReference>
<evidence type="ECO:0000259" key="3">
    <source>
        <dbReference type="PROSITE" id="PS50850"/>
    </source>
</evidence>
<dbReference type="GeneID" id="17256967"/>
<dbReference type="Pfam" id="PF07690">
    <property type="entry name" value="MFS_1"/>
    <property type="match status" value="1"/>
</dbReference>
<dbReference type="GO" id="GO:0016020">
    <property type="term" value="C:membrane"/>
    <property type="evidence" value="ECO:0007669"/>
    <property type="project" value="UniProtKB-SubCell"/>
</dbReference>
<name>A0A0D3IHT1_EMIH1</name>
<feature type="transmembrane region" description="Helical" evidence="2">
    <location>
        <begin position="296"/>
        <end position="318"/>
    </location>
</feature>
<reference evidence="4" key="2">
    <citation type="submission" date="2024-10" db="UniProtKB">
        <authorList>
            <consortium name="EnsemblProtists"/>
        </authorList>
    </citation>
    <scope>IDENTIFICATION</scope>
</reference>
<feature type="domain" description="Major facilitator superfamily (MFS) profile" evidence="3">
    <location>
        <begin position="135"/>
        <end position="344"/>
    </location>
</feature>
<keyword evidence="5" id="KW-1185">Reference proteome</keyword>